<organism evidence="3 4">
    <name type="scientific">Megalurothrips usitatus</name>
    <name type="common">bean blossom thrips</name>
    <dbReference type="NCBI Taxonomy" id="439358"/>
    <lineage>
        <taxon>Eukaryota</taxon>
        <taxon>Metazoa</taxon>
        <taxon>Ecdysozoa</taxon>
        <taxon>Arthropoda</taxon>
        <taxon>Hexapoda</taxon>
        <taxon>Insecta</taxon>
        <taxon>Pterygota</taxon>
        <taxon>Neoptera</taxon>
        <taxon>Paraneoptera</taxon>
        <taxon>Thysanoptera</taxon>
        <taxon>Terebrantia</taxon>
        <taxon>Thripoidea</taxon>
        <taxon>Thripidae</taxon>
        <taxon>Megalurothrips</taxon>
    </lineage>
</organism>
<dbReference type="PANTHER" id="PTHR43352:SF1">
    <property type="entry name" value="ANTHRANILATE--COA LIGASE"/>
    <property type="match status" value="1"/>
</dbReference>
<keyword evidence="4" id="KW-1185">Reference proteome</keyword>
<evidence type="ECO:0000313" key="4">
    <source>
        <dbReference type="Proteomes" id="UP001075354"/>
    </source>
</evidence>
<dbReference type="Pfam" id="PF13193">
    <property type="entry name" value="AMP-binding_C"/>
    <property type="match status" value="1"/>
</dbReference>
<reference evidence="3" key="1">
    <citation type="submission" date="2022-12" db="EMBL/GenBank/DDBJ databases">
        <title>Chromosome-level genome assembly of the bean flower thrips Megalurothrips usitatus.</title>
        <authorList>
            <person name="Ma L."/>
            <person name="Liu Q."/>
            <person name="Li H."/>
            <person name="Cai W."/>
        </authorList>
    </citation>
    <scope>NUCLEOTIDE SEQUENCE</scope>
    <source>
        <strain evidence="3">Cailab_2022a</strain>
    </source>
</reference>
<evidence type="ECO:0000313" key="3">
    <source>
        <dbReference type="EMBL" id="KAJ1531426.1"/>
    </source>
</evidence>
<feature type="domain" description="AMP-binding enzyme C-terminal" evidence="2">
    <location>
        <begin position="2"/>
        <end position="77"/>
    </location>
</feature>
<sequence>MVLLQHPAVLEACVLGRWCAADGDVPTAFVVRAPTAAGAAVTERDLQALVAERLSDYKQLRGGVLFLEHMPKTLTGKVARRELKARLDAFGSSHPLADN</sequence>
<dbReference type="PANTHER" id="PTHR43352">
    <property type="entry name" value="ACETYL-COA SYNTHETASE"/>
    <property type="match status" value="1"/>
</dbReference>
<comment type="caution">
    <text evidence="3">The sequence shown here is derived from an EMBL/GenBank/DDBJ whole genome shotgun (WGS) entry which is preliminary data.</text>
</comment>
<evidence type="ECO:0000259" key="2">
    <source>
        <dbReference type="Pfam" id="PF13193"/>
    </source>
</evidence>
<evidence type="ECO:0000256" key="1">
    <source>
        <dbReference type="ARBA" id="ARBA00022598"/>
    </source>
</evidence>
<dbReference type="InterPro" id="IPR025110">
    <property type="entry name" value="AMP-bd_C"/>
</dbReference>
<dbReference type="AlphaFoldDB" id="A0AAV7XY31"/>
<accession>A0AAV7XY31</accession>
<keyword evidence="1" id="KW-0436">Ligase</keyword>
<dbReference type="Gene3D" id="3.30.300.30">
    <property type="match status" value="1"/>
</dbReference>
<gene>
    <name evidence="3" type="ORF">ONE63_000106</name>
</gene>
<dbReference type="GO" id="GO:0044550">
    <property type="term" value="P:secondary metabolite biosynthetic process"/>
    <property type="evidence" value="ECO:0007669"/>
    <property type="project" value="TreeGrafter"/>
</dbReference>
<dbReference type="GO" id="GO:0016878">
    <property type="term" value="F:acid-thiol ligase activity"/>
    <property type="evidence" value="ECO:0007669"/>
    <property type="project" value="TreeGrafter"/>
</dbReference>
<dbReference type="SUPFAM" id="SSF56801">
    <property type="entry name" value="Acetyl-CoA synthetase-like"/>
    <property type="match status" value="1"/>
</dbReference>
<proteinExistence type="predicted"/>
<dbReference type="InterPro" id="IPR045851">
    <property type="entry name" value="AMP-bd_C_sf"/>
</dbReference>
<name>A0AAV7XY31_9NEOP</name>
<dbReference type="EMBL" id="JAPTSV010000001">
    <property type="protein sequence ID" value="KAJ1531426.1"/>
    <property type="molecule type" value="Genomic_DNA"/>
</dbReference>
<dbReference type="Proteomes" id="UP001075354">
    <property type="component" value="Chromosome 1"/>
</dbReference>
<protein>
    <recommendedName>
        <fullName evidence="2">AMP-binding enzyme C-terminal domain-containing protein</fullName>
    </recommendedName>
</protein>